<dbReference type="Gene3D" id="2.30.29.30">
    <property type="entry name" value="Pleckstrin-homology domain (PH domain)/Phosphotyrosine-binding domain (PTB)"/>
    <property type="match status" value="1"/>
</dbReference>
<evidence type="ECO:0000256" key="4">
    <source>
        <dbReference type="ARBA" id="ARBA00022777"/>
    </source>
</evidence>
<evidence type="ECO:0000256" key="5">
    <source>
        <dbReference type="ARBA" id="ARBA00022840"/>
    </source>
</evidence>
<keyword evidence="5" id="KW-0067">ATP-binding</keyword>
<dbReference type="Proteomes" id="UP001149090">
    <property type="component" value="Unassembled WGS sequence"/>
</dbReference>
<dbReference type="InterPro" id="IPR011993">
    <property type="entry name" value="PH-like_dom_sf"/>
</dbReference>
<feature type="compositionally biased region" description="Basic and acidic residues" evidence="6">
    <location>
        <begin position="316"/>
        <end position="328"/>
    </location>
</feature>
<dbReference type="OrthoDB" id="347657at2759"/>
<keyword evidence="3" id="KW-0547">Nucleotide-binding</keyword>
<evidence type="ECO:0000256" key="6">
    <source>
        <dbReference type="SAM" id="MobiDB-lite"/>
    </source>
</evidence>
<dbReference type="Pfam" id="PF00069">
    <property type="entry name" value="Pkinase"/>
    <property type="match status" value="1"/>
</dbReference>
<comment type="caution">
    <text evidence="8">The sequence shown here is derived from an EMBL/GenBank/DDBJ whole genome shotgun (WGS) entry which is preliminary data.</text>
</comment>
<evidence type="ECO:0000256" key="2">
    <source>
        <dbReference type="ARBA" id="ARBA00022679"/>
    </source>
</evidence>
<dbReference type="EMBL" id="JAPDFW010000059">
    <property type="protein sequence ID" value="KAJ5077027.1"/>
    <property type="molecule type" value="Genomic_DNA"/>
</dbReference>
<reference evidence="8" key="1">
    <citation type="submission" date="2022-10" db="EMBL/GenBank/DDBJ databases">
        <title>Novel sulphate-reducing endosymbionts in the free-living metamonad Anaeramoeba.</title>
        <authorList>
            <person name="Jerlstrom-Hultqvist J."/>
            <person name="Cepicka I."/>
            <person name="Gallot-Lavallee L."/>
            <person name="Salas-Leiva D."/>
            <person name="Curtis B.A."/>
            <person name="Zahonova K."/>
            <person name="Pipaliya S."/>
            <person name="Dacks J."/>
            <person name="Roger A.J."/>
        </authorList>
    </citation>
    <scope>NUCLEOTIDE SEQUENCE</scope>
    <source>
        <strain evidence="8">BMAN</strain>
    </source>
</reference>
<dbReference type="PANTHER" id="PTHR24353">
    <property type="entry name" value="CYCLIC NUCLEOTIDE-DEPENDENT PROTEIN KINASE"/>
    <property type="match status" value="1"/>
</dbReference>
<organism evidence="8 9">
    <name type="scientific">Anaeramoeba ignava</name>
    <name type="common">Anaerobic marine amoeba</name>
    <dbReference type="NCBI Taxonomy" id="1746090"/>
    <lineage>
        <taxon>Eukaryota</taxon>
        <taxon>Metamonada</taxon>
        <taxon>Anaeramoebidae</taxon>
        <taxon>Anaeramoeba</taxon>
    </lineage>
</organism>
<dbReference type="SMART" id="SM00233">
    <property type="entry name" value="PH"/>
    <property type="match status" value="1"/>
</dbReference>
<dbReference type="Pfam" id="PF14593">
    <property type="entry name" value="PH_3"/>
    <property type="match status" value="1"/>
</dbReference>
<gene>
    <name evidence="8" type="ORF">M0811_00347</name>
</gene>
<feature type="region of interest" description="Disordered" evidence="6">
    <location>
        <begin position="308"/>
        <end position="328"/>
    </location>
</feature>
<dbReference type="InterPro" id="IPR033931">
    <property type="entry name" value="PDK1-typ_PH"/>
</dbReference>
<dbReference type="PROSITE" id="PS50011">
    <property type="entry name" value="PROTEIN_KINASE_DOM"/>
    <property type="match status" value="1"/>
</dbReference>
<dbReference type="PANTHER" id="PTHR24353:SF37">
    <property type="entry name" value="CAMP-DEPENDENT PROTEIN KINASE CATALYTIC SUBUNIT PRKX"/>
    <property type="match status" value="1"/>
</dbReference>
<dbReference type="OMA" id="DAHESSW"/>
<dbReference type="GO" id="GO:0005952">
    <property type="term" value="C:cAMP-dependent protein kinase complex"/>
    <property type="evidence" value="ECO:0007669"/>
    <property type="project" value="TreeGrafter"/>
</dbReference>
<evidence type="ECO:0000313" key="9">
    <source>
        <dbReference type="Proteomes" id="UP001149090"/>
    </source>
</evidence>
<dbReference type="FunFam" id="3.30.200.20:FF:000042">
    <property type="entry name" value="Aurora kinase A"/>
    <property type="match status" value="1"/>
</dbReference>
<dbReference type="InterPro" id="IPR011009">
    <property type="entry name" value="Kinase-like_dom_sf"/>
</dbReference>
<dbReference type="SUPFAM" id="SSF56112">
    <property type="entry name" value="Protein kinase-like (PK-like)"/>
    <property type="match status" value="1"/>
</dbReference>
<dbReference type="InterPro" id="IPR001849">
    <property type="entry name" value="PH_domain"/>
</dbReference>
<protein>
    <submittedName>
        <fullName evidence="8">3-phosphoinositide-dependent protein kinase 1-related</fullName>
    </submittedName>
</protein>
<keyword evidence="1" id="KW-0723">Serine/threonine-protein kinase</keyword>
<dbReference type="FunFam" id="1.10.510.10:FF:000571">
    <property type="entry name" value="Maternal embryonic leucine zipper kinase"/>
    <property type="match status" value="1"/>
</dbReference>
<accession>A0A9Q0LQ72</accession>
<keyword evidence="4 8" id="KW-0418">Kinase</keyword>
<feature type="domain" description="Protein kinase" evidence="7">
    <location>
        <begin position="9"/>
        <end position="266"/>
    </location>
</feature>
<evidence type="ECO:0000256" key="3">
    <source>
        <dbReference type="ARBA" id="ARBA00022741"/>
    </source>
</evidence>
<dbReference type="Gene3D" id="3.30.200.20">
    <property type="entry name" value="Phosphorylase Kinase, domain 1"/>
    <property type="match status" value="1"/>
</dbReference>
<keyword evidence="9" id="KW-1185">Reference proteome</keyword>
<dbReference type="SUPFAM" id="SSF50729">
    <property type="entry name" value="PH domain-like"/>
    <property type="match status" value="1"/>
</dbReference>
<dbReference type="Gene3D" id="1.10.510.10">
    <property type="entry name" value="Transferase(Phosphotransferase) domain 1"/>
    <property type="match status" value="1"/>
</dbReference>
<dbReference type="GO" id="GO:0005524">
    <property type="term" value="F:ATP binding"/>
    <property type="evidence" value="ECO:0007669"/>
    <property type="project" value="UniProtKB-KW"/>
</dbReference>
<evidence type="ECO:0000313" key="8">
    <source>
        <dbReference type="EMBL" id="KAJ5077027.1"/>
    </source>
</evidence>
<dbReference type="GO" id="GO:0004691">
    <property type="term" value="F:cAMP-dependent protein kinase activity"/>
    <property type="evidence" value="ECO:0007669"/>
    <property type="project" value="TreeGrafter"/>
</dbReference>
<evidence type="ECO:0000256" key="1">
    <source>
        <dbReference type="ARBA" id="ARBA00022527"/>
    </source>
</evidence>
<evidence type="ECO:0000259" key="7">
    <source>
        <dbReference type="PROSITE" id="PS50011"/>
    </source>
</evidence>
<name>A0A9Q0LQ72_ANAIG</name>
<keyword evidence="2" id="KW-0808">Transferase</keyword>
<dbReference type="AlphaFoldDB" id="A0A9Q0LQ72"/>
<dbReference type="InterPro" id="IPR000719">
    <property type="entry name" value="Prot_kinase_dom"/>
</dbReference>
<proteinExistence type="predicted"/>
<sequence length="460" mass="53585">MKNSLKDEYDIGHEIGRSIFGPVLRVTSKKTGKHFAVKVFSKKKLLSLSKQHYPNTEREILSKLHHENIIQIFRTFQDVSNLYFVMESADGGKLSEYIVKYGGLGEESGRFVLAEIVNTIEYLQSMNILHRSFTSENMLFTVDHHLKVVSFASAQKYEKKRYVQTTAFDGVINYTCPEILKDQIMVPESYLWFLGCLIYEIFAGEFPFQGLIPLEIYRKILKKELHFPSNFPEQAKDLLFKLLVLDPEQRIGAHGDMESIKKHPFFQDINFARLPQKNPPKFRSVLPTLNDLFIHDYEKISVNINDEQQGISQENSHPELSGRKVSRTESQRINAIRAKLLREQKKKSPWAKFLNENELIVESGPTIKKKNISQKKRHLILTDLPRFIYFDSSKNEKKGEIAFTSELKIDLKDNKFFNIVTPKRTYYMEDLNEDAERWVLKVNSFQKSLFKLTDGDLLDI</sequence>